<evidence type="ECO:0000256" key="2">
    <source>
        <dbReference type="ARBA" id="ARBA00008869"/>
    </source>
</evidence>
<dbReference type="PROSITE" id="PS00211">
    <property type="entry name" value="ABC_TRANSPORTER_1"/>
    <property type="match status" value="1"/>
</dbReference>
<dbReference type="InterPro" id="IPR017871">
    <property type="entry name" value="ABC_transporter-like_CS"/>
</dbReference>
<organism evidence="12 13">
    <name type="scientific">Cordylochernes scorpioides</name>
    <dbReference type="NCBI Taxonomy" id="51811"/>
    <lineage>
        <taxon>Eukaryota</taxon>
        <taxon>Metazoa</taxon>
        <taxon>Ecdysozoa</taxon>
        <taxon>Arthropoda</taxon>
        <taxon>Chelicerata</taxon>
        <taxon>Arachnida</taxon>
        <taxon>Pseudoscorpiones</taxon>
        <taxon>Cheliferoidea</taxon>
        <taxon>Chernetidae</taxon>
        <taxon>Cordylochernes</taxon>
    </lineage>
</organism>
<evidence type="ECO:0000313" key="12">
    <source>
        <dbReference type="EMBL" id="UYV74613.1"/>
    </source>
</evidence>
<proteinExistence type="inferred from homology"/>
<dbReference type="SUPFAM" id="SSF52540">
    <property type="entry name" value="P-loop containing nucleoside triphosphate hydrolases"/>
    <property type="match status" value="1"/>
</dbReference>
<keyword evidence="7" id="KW-0067">ATP-binding</keyword>
<feature type="domain" description="ABC transporter" evidence="11">
    <location>
        <begin position="185"/>
        <end position="414"/>
    </location>
</feature>
<evidence type="ECO:0000259" key="11">
    <source>
        <dbReference type="PROSITE" id="PS50893"/>
    </source>
</evidence>
<evidence type="ECO:0000256" key="9">
    <source>
        <dbReference type="ARBA" id="ARBA00023136"/>
    </source>
</evidence>
<feature type="transmembrane region" description="Helical" evidence="10">
    <location>
        <begin position="761"/>
        <end position="788"/>
    </location>
</feature>
<feature type="transmembrane region" description="Helical" evidence="10">
    <location>
        <begin position="717"/>
        <end position="741"/>
    </location>
</feature>
<keyword evidence="5" id="KW-0677">Repeat</keyword>
<dbReference type="Proteomes" id="UP001235939">
    <property type="component" value="Chromosome 12"/>
</dbReference>
<comment type="subcellular location">
    <subcellularLocation>
        <location evidence="1">Membrane</location>
        <topology evidence="1">Multi-pass membrane protein</topology>
    </subcellularLocation>
</comment>
<dbReference type="CDD" id="cd03263">
    <property type="entry name" value="ABC_subfamily_A"/>
    <property type="match status" value="1"/>
</dbReference>
<evidence type="ECO:0000256" key="7">
    <source>
        <dbReference type="ARBA" id="ARBA00022840"/>
    </source>
</evidence>
<dbReference type="PANTHER" id="PTHR19229">
    <property type="entry name" value="ATP-BINDING CASSETTE TRANSPORTER SUBFAMILY A ABCA"/>
    <property type="match status" value="1"/>
</dbReference>
<dbReference type="InterPro" id="IPR003439">
    <property type="entry name" value="ABC_transporter-like_ATP-bd"/>
</dbReference>
<evidence type="ECO:0000256" key="5">
    <source>
        <dbReference type="ARBA" id="ARBA00022737"/>
    </source>
</evidence>
<dbReference type="PANTHER" id="PTHR19229:SF36">
    <property type="entry name" value="ATP-BINDING CASSETTE SUB-FAMILY A MEMBER 2"/>
    <property type="match status" value="1"/>
</dbReference>
<keyword evidence="6" id="KW-0547">Nucleotide-binding</keyword>
<dbReference type="Pfam" id="PF12698">
    <property type="entry name" value="ABC2_membrane_3"/>
    <property type="match status" value="1"/>
</dbReference>
<keyword evidence="3" id="KW-0813">Transport</keyword>
<accession>A0ABY6L0G5</accession>
<feature type="transmembrane region" description="Helical" evidence="10">
    <location>
        <begin position="538"/>
        <end position="562"/>
    </location>
</feature>
<evidence type="ECO:0000256" key="6">
    <source>
        <dbReference type="ARBA" id="ARBA00022741"/>
    </source>
</evidence>
<gene>
    <name evidence="12" type="ORF">LAZ67_12000289</name>
</gene>
<keyword evidence="9 10" id="KW-0472">Membrane</keyword>
<evidence type="ECO:0000256" key="10">
    <source>
        <dbReference type="SAM" id="Phobius"/>
    </source>
</evidence>
<reference evidence="12 13" key="1">
    <citation type="submission" date="2022-01" db="EMBL/GenBank/DDBJ databases">
        <title>A chromosomal length assembly of Cordylochernes scorpioides.</title>
        <authorList>
            <person name="Zeh D."/>
            <person name="Zeh J."/>
        </authorList>
    </citation>
    <scope>NUCLEOTIDE SEQUENCE [LARGE SCALE GENOMIC DNA]</scope>
    <source>
        <strain evidence="12">IN4F17</strain>
        <tissue evidence="12">Whole Body</tissue>
    </source>
</reference>
<feature type="transmembrane region" description="Helical" evidence="10">
    <location>
        <begin position="155"/>
        <end position="176"/>
    </location>
</feature>
<keyword evidence="13" id="KW-1185">Reference proteome</keyword>
<evidence type="ECO:0000313" key="13">
    <source>
        <dbReference type="Proteomes" id="UP001235939"/>
    </source>
</evidence>
<keyword evidence="4 10" id="KW-0812">Transmembrane</keyword>
<feature type="transmembrane region" description="Helical" evidence="10">
    <location>
        <begin position="79"/>
        <end position="102"/>
    </location>
</feature>
<sequence>MMKMMGMSDWGYWLSTFAGHFILLSIICVAISIFCYVPLNQQPYLTHCSYEIFFVFMLAFAAASTVFCLVFTTVCSRPIVAVLVIIIAWTGSYVPAFTHYTVWELSDYSMLRKLSSCFFSPTLGLHLGLKVIQVYTTYGTHCGCIPYDPDEELTMGAVILTMIASCFFYGIVIWYLDNVWPWQPVGVPRPFYFCFEEFKKGVPSVNNASLNIYSGEITALLGHNGAGKTTTMNMITGRVEINGHDIMTDTKQARKSLGLCPQHNILYEFMTVAEHLRFYANLKGQDPKETEEEIQSMLSLLHLTEKRNVLASELSGGMQRKLCLGIAVIGGSKVIILDEPTAGMDPEARRGVWDMLLTLRQSGDKTILLTTHYMEEADALGDRIAIMAAGQIYCAGSPMFLKRMFGAGYHLRVAFKNGIERTSRNLESLKAELSRQVPKVRMEALHATEAMFQLGGQTSTSQLVTLFTRLEELREELGLASFGVSVTTLEDVFLKVRPDWYVPGITNKAQTQLANMDLILQQIRALFLKRLQYTRRHLISFLFQLILPLITIILLVHLAYLMNSFIGSFVSPPPLTFAFHPLYPNSHSFYGSNLTQDNLSPLYTNMLKTDSDAHTIQGDVDQYLINKGRRALRYYREHWLLGATTEALTNKSASVTAWFNNHPYHALAISTQLIFEALLRLFTGDYSAELQFTNHPFPPDETADTQTTMTLFIRVQVAIMFSLFITIAFTFLGCSFILLPVHERASKSKLLQLMTGLQAHLFWGIHFLYDFAIMLICSLVLIAGFTLMDYRQVFVKYPETIWYLFLLLAMFAWSVLPVTYLCSFLASRPASGFTLMAIVNITSGLYSVQGNKNNSVCDVSGYQVVTLDGVCLTTIMTG</sequence>
<dbReference type="InterPro" id="IPR013525">
    <property type="entry name" value="ABC2_TM"/>
</dbReference>
<evidence type="ECO:0000256" key="1">
    <source>
        <dbReference type="ARBA" id="ARBA00004141"/>
    </source>
</evidence>
<dbReference type="Pfam" id="PF00005">
    <property type="entry name" value="ABC_tran"/>
    <property type="match status" value="1"/>
</dbReference>
<dbReference type="InterPro" id="IPR027417">
    <property type="entry name" value="P-loop_NTPase"/>
</dbReference>
<dbReference type="InterPro" id="IPR003593">
    <property type="entry name" value="AAA+_ATPase"/>
</dbReference>
<feature type="transmembrane region" description="Helical" evidence="10">
    <location>
        <begin position="51"/>
        <end position="72"/>
    </location>
</feature>
<evidence type="ECO:0000256" key="8">
    <source>
        <dbReference type="ARBA" id="ARBA00022989"/>
    </source>
</evidence>
<evidence type="ECO:0000256" key="4">
    <source>
        <dbReference type="ARBA" id="ARBA00022692"/>
    </source>
</evidence>
<dbReference type="PROSITE" id="PS50893">
    <property type="entry name" value="ABC_TRANSPORTER_2"/>
    <property type="match status" value="1"/>
</dbReference>
<dbReference type="InterPro" id="IPR026082">
    <property type="entry name" value="ABCA"/>
</dbReference>
<name>A0ABY6L0G5_9ARAC</name>
<protein>
    <submittedName>
        <fullName evidence="12">ABCA3</fullName>
    </submittedName>
</protein>
<dbReference type="SMART" id="SM00382">
    <property type="entry name" value="AAA"/>
    <property type="match status" value="1"/>
</dbReference>
<dbReference type="Gene3D" id="3.40.50.300">
    <property type="entry name" value="P-loop containing nucleotide triphosphate hydrolases"/>
    <property type="match status" value="1"/>
</dbReference>
<comment type="similarity">
    <text evidence="2">Belongs to the ABC transporter superfamily. ABCA family.</text>
</comment>
<evidence type="ECO:0000256" key="3">
    <source>
        <dbReference type="ARBA" id="ARBA00022448"/>
    </source>
</evidence>
<dbReference type="EMBL" id="CP092874">
    <property type="protein sequence ID" value="UYV74613.1"/>
    <property type="molecule type" value="Genomic_DNA"/>
</dbReference>
<feature type="transmembrane region" description="Helical" evidence="10">
    <location>
        <begin position="12"/>
        <end position="39"/>
    </location>
</feature>
<feature type="transmembrane region" description="Helical" evidence="10">
    <location>
        <begin position="800"/>
        <end position="826"/>
    </location>
</feature>
<keyword evidence="8 10" id="KW-1133">Transmembrane helix</keyword>